<dbReference type="AlphaFoldDB" id="A0AAW4BVN5"/>
<proteinExistence type="predicted"/>
<dbReference type="Proteomes" id="UP000639504">
    <property type="component" value="Unassembled WGS sequence"/>
</dbReference>
<accession>A0AAW4BVN5</accession>
<protein>
    <submittedName>
        <fullName evidence="1">Uncharacterized protein</fullName>
    </submittedName>
</protein>
<evidence type="ECO:0000313" key="1">
    <source>
        <dbReference type="EMBL" id="MBF8735427.1"/>
    </source>
</evidence>
<reference evidence="1" key="1">
    <citation type="submission" date="2020-10" db="EMBL/GenBank/DDBJ databases">
        <title>Genome sequences of Pseudomonas isolates.</title>
        <authorList>
            <person name="Wessels L."/>
            <person name="Reich F."/>
            <person name="Hammerl J."/>
        </authorList>
    </citation>
    <scope>NUCLEOTIDE SEQUENCE</scope>
    <source>
        <strain evidence="1">20-MO00640-0</strain>
    </source>
</reference>
<gene>
    <name evidence="1" type="ORF">IR015_08375</name>
</gene>
<dbReference type="InterPro" id="IPR046237">
    <property type="entry name" value="DUF6270"/>
</dbReference>
<comment type="caution">
    <text evidence="1">The sequence shown here is derived from an EMBL/GenBank/DDBJ whole genome shotgun (WGS) entry which is preliminary data.</text>
</comment>
<dbReference type="Pfam" id="PF19786">
    <property type="entry name" value="DUF6270"/>
    <property type="match status" value="1"/>
</dbReference>
<name>A0AAW4BVN5_PSEPU</name>
<organism evidence="1 2">
    <name type="scientific">Pseudomonas putida</name>
    <name type="common">Arthrobacter siderocapsulatus</name>
    <dbReference type="NCBI Taxonomy" id="303"/>
    <lineage>
        <taxon>Bacteria</taxon>
        <taxon>Pseudomonadati</taxon>
        <taxon>Pseudomonadota</taxon>
        <taxon>Gammaproteobacteria</taxon>
        <taxon>Pseudomonadales</taxon>
        <taxon>Pseudomonadaceae</taxon>
        <taxon>Pseudomonas</taxon>
    </lineage>
</organism>
<evidence type="ECO:0000313" key="2">
    <source>
        <dbReference type="Proteomes" id="UP000639504"/>
    </source>
</evidence>
<sequence length="361" mass="41108">MIKNLMIYGSCVSRDIFNLEDSRAFKLTEYFARSSMASLCSASYENEKALNRIPSAFRRRMVAYDFSKQILTQTEAIQAADIILIDLIDERFDLVALPSGQIITKSSELVESGLLTDGSVDRFRLIKSGSSEHRALWLQGMHKFIEAIAQQNKLHCVVVNKVHWASRFENTSNTNFPVSLATIEKANRELDWMYDELARKLEKNQFLHFPPQLFSSDEHHRWGVSPFHYCEQYYKEALTQLKSIAFANSSFESVPESTPKDSLLISEGATITVTAKKSEQGIFAHCSLIMNGRMHESGIFAFYLLVDGKKHDIRWYEASQSVHFPIPDISGELSIMAFYQDSLGERVSCKCIVKPLNDLTE</sequence>
<dbReference type="EMBL" id="JADLKB010000006">
    <property type="protein sequence ID" value="MBF8735427.1"/>
    <property type="molecule type" value="Genomic_DNA"/>
</dbReference>